<dbReference type="AlphaFoldDB" id="A0A183D9C9"/>
<protein>
    <submittedName>
        <fullName evidence="3">RAWUL domain-containing protein</fullName>
    </submittedName>
</protein>
<dbReference type="Proteomes" id="UP000271098">
    <property type="component" value="Unassembled WGS sequence"/>
</dbReference>
<dbReference type="OrthoDB" id="337575at2759"/>
<accession>A0A183D9C9</accession>
<evidence type="ECO:0000313" key="1">
    <source>
        <dbReference type="EMBL" id="VDK50205.1"/>
    </source>
</evidence>
<reference evidence="3" key="1">
    <citation type="submission" date="2016-06" db="UniProtKB">
        <authorList>
            <consortium name="WormBaseParasite"/>
        </authorList>
    </citation>
    <scope>IDENTIFICATION</scope>
</reference>
<organism evidence="3">
    <name type="scientific">Gongylonema pulchrum</name>
    <dbReference type="NCBI Taxonomy" id="637853"/>
    <lineage>
        <taxon>Eukaryota</taxon>
        <taxon>Metazoa</taxon>
        <taxon>Ecdysozoa</taxon>
        <taxon>Nematoda</taxon>
        <taxon>Chromadorea</taxon>
        <taxon>Rhabditida</taxon>
        <taxon>Spirurina</taxon>
        <taxon>Spiruromorpha</taxon>
        <taxon>Spiruroidea</taxon>
        <taxon>Gongylonematidae</taxon>
        <taxon>Gongylonema</taxon>
    </lineage>
</organism>
<dbReference type="Gene3D" id="3.10.20.90">
    <property type="entry name" value="Phosphatidylinositol 3-kinase Catalytic Subunit, Chain A, domain 1"/>
    <property type="match status" value="1"/>
</dbReference>
<sequence>MASPRSFEYMLIAGKQRLSSGIESELVLNPDSSVINDGLLPVTAKQQRYIVTCSNTTVGHLCEYILQRVRIESYAETSKKSAQYFAQKRVLLCLAKSDLTLDDVLVVNETGEGQFTAVNVCERNSCSTTVSVFTINSPFKALDESLTIEQLKTEHWSNRKRPIKLIFKFVDRS</sequence>
<reference evidence="1 2" key="2">
    <citation type="submission" date="2018-11" db="EMBL/GenBank/DDBJ databases">
        <authorList>
            <consortium name="Pathogen Informatics"/>
        </authorList>
    </citation>
    <scope>NUCLEOTIDE SEQUENCE [LARGE SCALE GENOMIC DNA]</scope>
</reference>
<name>A0A183D9C9_9BILA</name>
<dbReference type="WBParaSite" id="GPUH_0000532701-mRNA-1">
    <property type="protein sequence ID" value="GPUH_0000532701-mRNA-1"/>
    <property type="gene ID" value="GPUH_0000532701"/>
</dbReference>
<gene>
    <name evidence="1" type="ORF">GPUH_LOCUS5322</name>
</gene>
<dbReference type="EMBL" id="UYRT01011107">
    <property type="protein sequence ID" value="VDK50205.1"/>
    <property type="molecule type" value="Genomic_DNA"/>
</dbReference>
<keyword evidence="2" id="KW-1185">Reference proteome</keyword>
<evidence type="ECO:0000313" key="3">
    <source>
        <dbReference type="WBParaSite" id="GPUH_0000532701-mRNA-1"/>
    </source>
</evidence>
<evidence type="ECO:0000313" key="2">
    <source>
        <dbReference type="Proteomes" id="UP000271098"/>
    </source>
</evidence>
<proteinExistence type="predicted"/>